<dbReference type="PROSITE" id="PS51257">
    <property type="entry name" value="PROKAR_LIPOPROTEIN"/>
    <property type="match status" value="1"/>
</dbReference>
<gene>
    <name evidence="3" type="ORF">I7X43_12940</name>
</gene>
<feature type="chain" id="PRO_5036806574" evidence="1">
    <location>
        <begin position="28"/>
        <end position="555"/>
    </location>
</feature>
<comment type="caution">
    <text evidence="3">The sequence shown here is derived from an EMBL/GenBank/DDBJ whole genome shotgun (WGS) entry which is preliminary data.</text>
</comment>
<dbReference type="AlphaFoldDB" id="A0A931IVT5"/>
<keyword evidence="1" id="KW-0732">Signal</keyword>
<dbReference type="Pfam" id="PF00144">
    <property type="entry name" value="Beta-lactamase"/>
    <property type="match status" value="1"/>
</dbReference>
<dbReference type="EMBL" id="JAEDAL010000007">
    <property type="protein sequence ID" value="MBH9553750.1"/>
    <property type="molecule type" value="Genomic_DNA"/>
</dbReference>
<evidence type="ECO:0000313" key="4">
    <source>
        <dbReference type="Proteomes" id="UP000620139"/>
    </source>
</evidence>
<accession>A0A931IVT5</accession>
<proteinExistence type="predicted"/>
<protein>
    <submittedName>
        <fullName evidence="3">Beta-lactamase family protein</fullName>
    </submittedName>
</protein>
<dbReference type="PANTHER" id="PTHR46825">
    <property type="entry name" value="D-ALANYL-D-ALANINE-CARBOXYPEPTIDASE/ENDOPEPTIDASE AMPH"/>
    <property type="match status" value="1"/>
</dbReference>
<reference evidence="3" key="1">
    <citation type="submission" date="2020-12" db="EMBL/GenBank/DDBJ databases">
        <title>The genome sequence of Inhella sp. 4Y17.</title>
        <authorList>
            <person name="Liu Y."/>
        </authorList>
    </citation>
    <scope>NUCLEOTIDE SEQUENCE</scope>
    <source>
        <strain evidence="3">4Y10</strain>
    </source>
</reference>
<feature type="domain" description="Beta-lactamase-related" evidence="2">
    <location>
        <begin position="39"/>
        <end position="355"/>
    </location>
</feature>
<evidence type="ECO:0000256" key="1">
    <source>
        <dbReference type="SAM" id="SignalP"/>
    </source>
</evidence>
<dbReference type="SUPFAM" id="SSF56601">
    <property type="entry name" value="beta-lactamase/transpeptidase-like"/>
    <property type="match status" value="1"/>
</dbReference>
<name>A0A931IVT5_9BURK</name>
<dbReference type="InterPro" id="IPR050491">
    <property type="entry name" value="AmpC-like"/>
</dbReference>
<dbReference type="RefSeq" id="WP_198101374.1">
    <property type="nucleotide sequence ID" value="NZ_JAEDAL010000007.1"/>
</dbReference>
<dbReference type="InterPro" id="IPR001466">
    <property type="entry name" value="Beta-lactam-related"/>
</dbReference>
<dbReference type="InterPro" id="IPR012338">
    <property type="entry name" value="Beta-lactam/transpept-like"/>
</dbReference>
<evidence type="ECO:0000259" key="2">
    <source>
        <dbReference type="Pfam" id="PF00144"/>
    </source>
</evidence>
<sequence>MRASVLTPSRATLVVALTLAGCQLAFAAPAQPLSTYAEQLLDEQGVKKDGPGVVMLVAQGDKLLYQGARGMASIELGVPLSPEHRLRMGSVTKQFAAATLLKLVDEGKASLEDPLSKYLPDYPNGQAITLTQLLNHSSGVKSYTGIGGYMGNPVRSKLDTDEMIKVFKDLKPDFAPGQQYRYNNSGYVLLGAVIEAIERKPWHAALDAALLKPQRIDVRYPGDQGLVPGMAQGYSRGEEGELALATAISMTQPHAAGALVGDVQSLWRWNQALHGGKLLKPATYQRMITPEGAAATNRYGFGIGLDTLRGQPMLQHGGGIHGFVSLLVYQPASQITVALMANSDSAGVNLDLLARKLAAHALGKPYPLIKPVTVEVAALHKLEGVYSADGGKTSRTLRVIDGRLTSTRSGSQPIPLTPLGNDRFAFENSLAQAQIEKSTQGPVLAFFPDGDGEVQRWVKVAEVEKRAEVELNEAQRAALVGEFASPQLKLRIFVDAQGRLASQAPGQPVILLKAQSPRELFAVGLDATLSFSDEPGAAQSATLKQGPATLVLKRQ</sequence>
<dbReference type="PANTHER" id="PTHR46825:SF9">
    <property type="entry name" value="BETA-LACTAMASE-RELATED DOMAIN-CONTAINING PROTEIN"/>
    <property type="match status" value="1"/>
</dbReference>
<dbReference type="Gene3D" id="3.40.710.10">
    <property type="entry name" value="DD-peptidase/beta-lactamase superfamily"/>
    <property type="match status" value="1"/>
</dbReference>
<evidence type="ECO:0000313" key="3">
    <source>
        <dbReference type="EMBL" id="MBH9553750.1"/>
    </source>
</evidence>
<organism evidence="3 4">
    <name type="scientific">Inhella gelatinilytica</name>
    <dbReference type="NCBI Taxonomy" id="2795030"/>
    <lineage>
        <taxon>Bacteria</taxon>
        <taxon>Pseudomonadati</taxon>
        <taxon>Pseudomonadota</taxon>
        <taxon>Betaproteobacteria</taxon>
        <taxon>Burkholderiales</taxon>
        <taxon>Sphaerotilaceae</taxon>
        <taxon>Inhella</taxon>
    </lineage>
</organism>
<dbReference type="Proteomes" id="UP000620139">
    <property type="component" value="Unassembled WGS sequence"/>
</dbReference>
<feature type="signal peptide" evidence="1">
    <location>
        <begin position="1"/>
        <end position="27"/>
    </location>
</feature>
<keyword evidence="4" id="KW-1185">Reference proteome</keyword>